<dbReference type="PROSITE" id="PS52019">
    <property type="entry name" value="PKS_MFAS_DH"/>
    <property type="match status" value="1"/>
</dbReference>
<dbReference type="PANTHER" id="PTHR43775:SF20">
    <property type="entry name" value="HYBRID PKS-NRPS SYNTHETASE APDA"/>
    <property type="match status" value="1"/>
</dbReference>
<dbReference type="SMART" id="SM00822">
    <property type="entry name" value="PKS_KR"/>
    <property type="match status" value="1"/>
</dbReference>
<dbReference type="Gene3D" id="3.40.47.10">
    <property type="match status" value="1"/>
</dbReference>
<dbReference type="Gene3D" id="3.30.559.10">
    <property type="entry name" value="Chloramphenicol acetyltransferase-like domain"/>
    <property type="match status" value="1"/>
</dbReference>
<evidence type="ECO:0000313" key="14">
    <source>
        <dbReference type="EMBL" id="KAK7723275.1"/>
    </source>
</evidence>
<dbReference type="SUPFAM" id="SSF53335">
    <property type="entry name" value="S-adenosyl-L-methionine-dependent methyltransferases"/>
    <property type="match status" value="1"/>
</dbReference>
<dbReference type="CDD" id="cd05930">
    <property type="entry name" value="A_NRPS"/>
    <property type="match status" value="1"/>
</dbReference>
<feature type="domain" description="Ketosynthase family 3 (KS3)" evidence="12">
    <location>
        <begin position="1"/>
        <end position="378"/>
    </location>
</feature>
<accession>A0ABR1P1B3</accession>
<feature type="active site" description="Proton donor; for dehydratase activity" evidence="9">
    <location>
        <position position="1109"/>
    </location>
</feature>
<evidence type="ECO:0000256" key="7">
    <source>
        <dbReference type="ARBA" id="ARBA00023002"/>
    </source>
</evidence>
<reference evidence="14 15" key="1">
    <citation type="submission" date="2024-02" db="EMBL/GenBank/DDBJ databases">
        <title>De novo assembly and annotation of 12 fungi associated with fruit tree decline syndrome in Ontario, Canada.</title>
        <authorList>
            <person name="Sulman M."/>
            <person name="Ellouze W."/>
            <person name="Ilyukhin E."/>
        </authorList>
    </citation>
    <scope>NUCLEOTIDE SEQUENCE [LARGE SCALE GENOMIC DNA]</scope>
    <source>
        <strain evidence="14 15">M169</strain>
    </source>
</reference>
<dbReference type="InterPro" id="IPR009081">
    <property type="entry name" value="PP-bd_ACP"/>
</dbReference>
<dbReference type="InterPro" id="IPR016035">
    <property type="entry name" value="Acyl_Trfase/lysoPLipase"/>
</dbReference>
<feature type="region of interest" description="Disordered" evidence="10">
    <location>
        <begin position="2490"/>
        <end position="2536"/>
    </location>
</feature>
<dbReference type="InterPro" id="IPR013968">
    <property type="entry name" value="PKS_KR"/>
</dbReference>
<feature type="region of interest" description="N-terminal hotdog fold" evidence="9">
    <location>
        <begin position="888"/>
        <end position="1036"/>
    </location>
</feature>
<evidence type="ECO:0000256" key="10">
    <source>
        <dbReference type="SAM" id="MobiDB-lite"/>
    </source>
</evidence>
<dbReference type="InterPro" id="IPR049551">
    <property type="entry name" value="PKS_DH_C"/>
</dbReference>
<evidence type="ECO:0000256" key="6">
    <source>
        <dbReference type="ARBA" id="ARBA00022737"/>
    </source>
</evidence>
<dbReference type="InterPro" id="IPR032821">
    <property type="entry name" value="PKS_assoc"/>
</dbReference>
<dbReference type="InterPro" id="IPR014031">
    <property type="entry name" value="Ketoacyl_synth_C"/>
</dbReference>
<dbReference type="SUPFAM" id="SSF53901">
    <property type="entry name" value="Thiolase-like"/>
    <property type="match status" value="1"/>
</dbReference>
<dbReference type="Pfam" id="PF14765">
    <property type="entry name" value="PS-DH"/>
    <property type="match status" value="1"/>
</dbReference>
<dbReference type="InterPro" id="IPR020845">
    <property type="entry name" value="AMP-binding_CS"/>
</dbReference>
<dbReference type="InterPro" id="IPR042099">
    <property type="entry name" value="ANL_N_sf"/>
</dbReference>
<dbReference type="InterPro" id="IPR049552">
    <property type="entry name" value="PKS_DH_N"/>
</dbReference>
<keyword evidence="2" id="KW-0597">Phosphoprotein</keyword>
<dbReference type="InterPro" id="IPR014043">
    <property type="entry name" value="Acyl_transferase_dom"/>
</dbReference>
<dbReference type="CDD" id="cd00833">
    <property type="entry name" value="PKS"/>
    <property type="match status" value="1"/>
</dbReference>
<keyword evidence="1" id="KW-0596">Phosphopantetheine</keyword>
<dbReference type="InterPro" id="IPR000873">
    <property type="entry name" value="AMP-dep_synth/lig_dom"/>
</dbReference>
<dbReference type="Pfam" id="PF07993">
    <property type="entry name" value="NAD_binding_4"/>
    <property type="match status" value="1"/>
</dbReference>
<keyword evidence="6" id="KW-0677">Repeat</keyword>
<dbReference type="Gene3D" id="3.10.129.110">
    <property type="entry name" value="Polyketide synthase dehydratase"/>
    <property type="match status" value="1"/>
</dbReference>
<dbReference type="Proteomes" id="UP001430848">
    <property type="component" value="Unassembled WGS sequence"/>
</dbReference>
<feature type="compositionally biased region" description="Low complexity" evidence="10">
    <location>
        <begin position="2502"/>
        <end position="2528"/>
    </location>
</feature>
<dbReference type="Pfam" id="PF08242">
    <property type="entry name" value="Methyltransf_12"/>
    <property type="match status" value="1"/>
</dbReference>
<proteinExistence type="predicted"/>
<dbReference type="InterPro" id="IPR013217">
    <property type="entry name" value="Methyltransf_12"/>
</dbReference>
<dbReference type="Gene3D" id="3.40.50.720">
    <property type="entry name" value="NAD(P)-binding Rossmann-like Domain"/>
    <property type="match status" value="2"/>
</dbReference>
<dbReference type="Pfam" id="PF16197">
    <property type="entry name" value="KAsynt_C_assoc"/>
    <property type="match status" value="1"/>
</dbReference>
<dbReference type="InterPro" id="IPR029063">
    <property type="entry name" value="SAM-dependent_MTases_sf"/>
</dbReference>
<feature type="domain" description="Carrier" evidence="11">
    <location>
        <begin position="3575"/>
        <end position="3652"/>
    </location>
</feature>
<evidence type="ECO:0000256" key="3">
    <source>
        <dbReference type="ARBA" id="ARBA00022598"/>
    </source>
</evidence>
<evidence type="ECO:0000256" key="2">
    <source>
        <dbReference type="ARBA" id="ARBA00022553"/>
    </source>
</evidence>
<dbReference type="Pfam" id="PF23114">
    <property type="entry name" value="NAD-bd_HRPKS_sdrA"/>
    <property type="match status" value="1"/>
</dbReference>
<dbReference type="Gene3D" id="3.40.50.12780">
    <property type="entry name" value="N-terminal domain of ligase-like"/>
    <property type="match status" value="1"/>
</dbReference>
<evidence type="ECO:0000256" key="4">
    <source>
        <dbReference type="ARBA" id="ARBA00022603"/>
    </source>
</evidence>
<dbReference type="Gene3D" id="1.10.1200.10">
    <property type="entry name" value="ACP-like"/>
    <property type="match status" value="2"/>
</dbReference>
<dbReference type="InterPro" id="IPR056501">
    <property type="entry name" value="NAD-bd_HRPKS_sdrA"/>
</dbReference>
<dbReference type="Pfam" id="PF00550">
    <property type="entry name" value="PP-binding"/>
    <property type="match status" value="2"/>
</dbReference>
<dbReference type="InterPro" id="IPR020841">
    <property type="entry name" value="PKS_Beta-ketoAc_synthase_dom"/>
</dbReference>
<dbReference type="PROSITE" id="PS00455">
    <property type="entry name" value="AMP_BINDING"/>
    <property type="match status" value="1"/>
</dbReference>
<keyword evidence="4" id="KW-0489">Methyltransferase</keyword>
<comment type="caution">
    <text evidence="14">The sequence shown here is derived from an EMBL/GenBank/DDBJ whole genome shotgun (WGS) entry which is preliminary data.</text>
</comment>
<evidence type="ECO:0000256" key="1">
    <source>
        <dbReference type="ARBA" id="ARBA00022450"/>
    </source>
</evidence>
<dbReference type="InterPro" id="IPR045851">
    <property type="entry name" value="AMP-bd_C_sf"/>
</dbReference>
<dbReference type="Pfam" id="PF21089">
    <property type="entry name" value="PKS_DH_N"/>
    <property type="match status" value="1"/>
</dbReference>
<dbReference type="SUPFAM" id="SSF51735">
    <property type="entry name" value="NAD(P)-binding Rossmann-fold domains"/>
    <property type="match status" value="2"/>
</dbReference>
<keyword evidence="7" id="KW-0560">Oxidoreductase</keyword>
<dbReference type="InterPro" id="IPR023213">
    <property type="entry name" value="CAT-like_dom_sf"/>
</dbReference>
<feature type="domain" description="PKS/mFAS DH" evidence="13">
    <location>
        <begin position="888"/>
        <end position="1208"/>
    </location>
</feature>
<dbReference type="SUPFAM" id="SSF56801">
    <property type="entry name" value="Acetyl-CoA synthetase-like"/>
    <property type="match status" value="1"/>
</dbReference>
<dbReference type="SMART" id="SM00825">
    <property type="entry name" value="PKS_KS"/>
    <property type="match status" value="1"/>
</dbReference>
<evidence type="ECO:0000259" key="11">
    <source>
        <dbReference type="PROSITE" id="PS50075"/>
    </source>
</evidence>
<dbReference type="InterPro" id="IPR042104">
    <property type="entry name" value="PKS_dehydratase_sf"/>
</dbReference>
<dbReference type="SUPFAM" id="SSF47336">
    <property type="entry name" value="ACP-like"/>
    <property type="match status" value="2"/>
</dbReference>
<dbReference type="SMART" id="SM00827">
    <property type="entry name" value="PKS_AT"/>
    <property type="match status" value="1"/>
</dbReference>
<dbReference type="InterPro" id="IPR016036">
    <property type="entry name" value="Malonyl_transacylase_ACP-bd"/>
</dbReference>
<protein>
    <submittedName>
        <fullName evidence="14">Hybrid PKS-NRPS biosynthetic cluster</fullName>
    </submittedName>
</protein>
<keyword evidence="3" id="KW-0436">Ligase</keyword>
<dbReference type="PROSITE" id="PS52004">
    <property type="entry name" value="KS3_2"/>
    <property type="match status" value="1"/>
</dbReference>
<sequence length="4017" mass="435708">MKSYFLTGDGVERKFDAGFFGVKPVEANVMDPQVRILLEATYEALENAGQTIESLQGSDTGCYVGLMLGEYEQAMMRDPESIGTYHLTGTSRGLMSNRLSYFFDWHGPSMTIDTACSSSLIAVHQAVQLLRTGQSRVAIAAGSNLLLDTNIYVSESNLQMLSPDGQSRMWSADANGYARGEGVATIIMKRLSDAVADGDDVLCVIRESGTNQDGKTPGLTMPSSTAQEALIRDTYRRAGLNPKNPADQPQFFEAHGTGTPAGDPIEAAAIHAAFFGGGDPADVSNTMLVGSIKTICGHTEGTAGVAGILKAALSLQHSTVLPNLLFKSLNPKLKPFAGQLRVPTTALPWPAVEDGQPRRASVNSFGFGGSNAHVILESYTPSDGDAALVNGAADVPVFTPFVFSAASEKSLKNYIESFTAHLEAHQDTFDSAESLRHLAYTLHARRSRFQYATAVAASSVTELVGKLREKLQSQSPEKPVGLRANRDLDHRKPVVIGVFTGQGAQWACMGADLLAHSSVADGIFSKLEARLARLPVEDRPSWSLKEELRRSGPTSRVAEAELSQPLCTAVQIVLVDLVRAAGIEFGAVVGHSSGEIAAAYAAGLISADDAICVAYYRGFHGKLAGATNGQPGAMLAAGTSAEDAAEIVEAFEGRAKIACYNSSSSVTLSGDEDALQEIKVVLDDESKFARMLKVEKAYHSHHMLPCAEAYRNSVKALNISVAQPNSKCTWISSVSGQDISTGGQLDRLRDGYWVDNLTSPVLFMQALKRACEAHGGAYDMAVEVGPHPALQGPALQTIKEATGQAIPYTGLLKRGAADLTSLADGLGQAWVHLGRGSSLNLQEFDQFVSSGAPSKLVKGLPTYAWDHDADYWHDSRYAKAYFSRSKNHELLGHLAPDCNPDQELRWRQILIPKEFPWINGHKLQNQMIFPGAGYVSLAIESCRELLKMSSETATLIEVHDVDIVNALTFDGDDSKVETIFRLSEISRNEGTGKDSRGTITARWQFSAAHFGSVNRQGDANLRTLSRGLVKITLGRESATALPARGPRPDNCLPLNADDFYDSLRQMEYEYSGPFPALTGLQRKLGTVTGYVENMEDPDSELLVHPGMLDAVFQSVLLAHSAPYDGSLWSMHVPRTIDRVIVNPLLCEIDKIRGKMLPLDSFQVPTVNTIKGDMDVFPPEVELPGAALTNAMIQVEGLDCVPFSQAMAHDDKQVFSVVEWNSAVPDAAGAAWDMDPTTEQKELAHFLERLSFYYLQNLQRSIPEDDPCRSPDAPLSGMFGMVKHIESLIATGQRPFWKADWNNDTQETISAASQPYLEFIDFKMVREIGENLVEIVRGNKSAIEVAMKDNLLNELYPNALGMKECTVYLARLIKQMTHRYPHLNVLEIGAGTGGSTKAIMGAVGESFSSYTYTDISSGFFPAAQEVFREQASRMTYKVLDISRSPAEQGFAEGQQYELLVASMALHATPSIRQTLANARRLLKPGGYLVAMEGFSNDVARTGLVFGAFAGWWLGAGEGRVLGPHATVAEWDGLLRETGFSGCDSLTPVVDPLFCHTTVFVSQAVDARVNYLRDPLASVTAPESDLKLDRASDLIVVGGRTPASSTCVSELMPMLQQSFGNITPVQTLSEVASLNLLPTTTILSLSDLDEPLFEKLAERDFESAKKVLESAGSVLWVTQGRRAENPTANMTVGMVRTVLLEVPTLAFQFFDFEDARTLSADKIAEALLRFKAGVAWQQEDSTLAKSGDMLTTVEREIVLDERGRMLIPRALPNKNMNDRYNSSRRAIYNDVALSNDGNVSLVRDEGRHEYYLEQSDERTASEDLLRISHSLLPTLRVEGLGYAHLSLAKDKSSGISHVVLSSHVTSAIEPIEGVPAVGLSEAKMLSLQAAHSSAQFLRLVALNMLAIDLVAGLSQGEQLVVYEPEPALAQVLQREAKGRGVGVTVLTSAMSSDRCQLLGWVPVHAQVPARILKDTLPKGASVFLNCEDGHVEDGVGMASRIVAHLSSRCKIVSFADLFDKTAWIKLANSPSTGADVHSRLVSAVKRAEGDKVSTSTVDINTIPVNQIAEAIPADVKLDEKTERATVVEWNQLVAVPIKVRPVDDHQLFVDSKTYWLAGLSGNVGLSLAEWMIGHGARHIVITSRNPKVSASWLDRMAARGAVVKVLANNLTDLKQTQSLYHDICSVMPPIGGVAQGAMVLEDTAFRNMTREAMEKVLQPKVQGSIVLDALFRDNKDLDFFVFFSSLVGVLGNAGQANYSAANLFMASLAGQRRRRGLAASVMHIGPVLGVGYVSQNSQASKAIFSRASGLQFVSERDLHQHFAEAVVAGRPGHSGPLEIATGLLRVPASPEKKPFWFSNPMTTHFIMNNTGGAADSSSKASESKASVKALLLQAKTPGQVTDVLRNAFRQIICALFHLGATDLDDETKFMNSSLDEMGLDSLLAVEIRTWWMKTVQVNISVMKILSGLTIGELVALAQENLSADLTPLMKSDGEVEEDKTVPQVKVSSASSAESADVSSKGSSTSASSEAGDPAIMTPFSEPEAFETTAKDTEIVCSSPLPTVTKWMDLSFSQQVFWFVLTFLEDRAGLNHTGAFRLTGPLRVADLEQAIMRLGQRHESLRTCFKTDENGQPKQGVYEPSQLRLERRRVTDETEASKVAEDLQAYCYDLESGECFRAILLELSPTVNFVVYGTHSLVLDGLSSVVLTRELQHLYDNDTSSLTPAGAICQYPAFAQAQLEALKNGGLEPSLRFWRNEFSTCPAPLPVLRVSPAVSRPVQKRYENQRADLRVDAATKAAIWRVCRAHRIRPFHFFLAAFRALLARWADAEEVSVGIGDASRSHDGAMGSLGPYINLLPLRFSNDAAQVFGEVLEETKGKTDSALAHSDVPFQVLLNESASHTPIFQTFFDYRQGMRKKQPWGNCELEMLSFQASKVPYDLALDIIDDAGDADCLLMLIVREDMYSKQDAEVLLRSYGQLVKAFAESPEVSFAEPDMFEKAEVEKSLTFGRGEFLPSKWAEKTVIERVQAIAQSKPDNIAVKLPHGGKSMTYSQMMAKSHAIATALQAEGCTRGSVIAVYQEPSPDWLASVLAIFSIGAICVPFDAGTPTKRLLDMARDSQVSIVIVDAELEATAASELLVDGGAKGTISVDQCDAVQTLRAAMPAPLAAPEDPAMILYTSGSTGNPKGIVLKHSGFRNWAEFVPARFSHSPGGAETVLQQSSSSFDMAFLQVFWALCFGGTVALVPRGDRVDAGAITDIIATEGVTVTNGVPSEYSNWLRYGNKESLLRSASHWKTAMCGGEPGTPAIMDLYVSLGEQGPRPRFYHMYGPTEITFITSGTELTYPGPGARAEKSASVGGPFPNYSIYILDEQLRPVPPGVQGEIYIGGAGVASGYLGNPTLTAEKFMPDNLAPEAIKTQGWCTMHRTGDIGRWTEAGGVMIEGRKSGDTQHKLRGLRVDLQEVENVMLKEARGILSDVVVTVRRTSPQSPEFLVAHVRFEPEHCPPEEEQQSVLSSLLLNLPLPQYMWPAAAIAVKELPMMVSGKLNRRAVAALPLPDISALEDHLDGEDSSAPPPVFTDTESKMKKIWEDLISQHVIKMRRIRPETDFFHVGGTSLLLLQLQAQIKQTFGFRIPLVQLFESSTLAAMARRVDNKSEAENEMTFDWEVETAVPEATATALKTAVDRIPAANRSVVLTGATGLLGQGFLKALVADASINMIHCIGVRNAAARISSLPLLAHAKVTCHEGDLAAPQLGLDDATATSIFGSADRIIHNGADTSHFKTYRSLRGSNLQATKEITRLALRFGGGCKIPIHFVSTASVLQYSGLESFGEESAAAYPPPPNALDGYSATKWASERYLERLYELSGGSWPIWIHRPTSVQRPGGDYEGSNNDGPSLDLISNLLRYCKAANCVPASPNLLGVLNLVPLERIVESMLHEMSVAAAPGSGVRFVNEVGETDIPLDNIKDYVDAQTGASAGVLPLDQWAKRAGEAGMDAILVAFFENMVGMPPVVWQKLSRSA</sequence>
<evidence type="ECO:0000259" key="13">
    <source>
        <dbReference type="PROSITE" id="PS52019"/>
    </source>
</evidence>
<dbReference type="PROSITE" id="PS50075">
    <property type="entry name" value="CARRIER"/>
    <property type="match status" value="2"/>
</dbReference>
<dbReference type="Gene3D" id="3.40.50.150">
    <property type="entry name" value="Vaccinia Virus protein VP39"/>
    <property type="match status" value="1"/>
</dbReference>
<dbReference type="InterPro" id="IPR014030">
    <property type="entry name" value="Ketoacyl_synth_N"/>
</dbReference>
<dbReference type="InterPro" id="IPR036736">
    <property type="entry name" value="ACP-like_sf"/>
</dbReference>
<evidence type="ECO:0000256" key="9">
    <source>
        <dbReference type="PROSITE-ProRule" id="PRU01363"/>
    </source>
</evidence>
<dbReference type="InterPro" id="IPR016039">
    <property type="entry name" value="Thiolase-like"/>
</dbReference>
<dbReference type="InterPro" id="IPR049900">
    <property type="entry name" value="PKS_mFAS_DH"/>
</dbReference>
<dbReference type="CDD" id="cd02440">
    <property type="entry name" value="AdoMet_MTases"/>
    <property type="match status" value="1"/>
</dbReference>
<dbReference type="Pfam" id="PF00109">
    <property type="entry name" value="ketoacyl-synt"/>
    <property type="match status" value="1"/>
</dbReference>
<evidence type="ECO:0000313" key="15">
    <source>
        <dbReference type="Proteomes" id="UP001430848"/>
    </source>
</evidence>
<dbReference type="Pfam" id="PF02801">
    <property type="entry name" value="Ketoacyl-synt_C"/>
    <property type="match status" value="1"/>
</dbReference>
<keyword evidence="5" id="KW-0808">Transferase</keyword>
<dbReference type="InterPro" id="IPR018201">
    <property type="entry name" value="Ketoacyl_synth_AS"/>
</dbReference>
<organism evidence="14 15">
    <name type="scientific">Diaporthe eres</name>
    <name type="common">Phomopsis oblonga</name>
    <dbReference type="NCBI Taxonomy" id="83184"/>
    <lineage>
        <taxon>Eukaryota</taxon>
        <taxon>Fungi</taxon>
        <taxon>Dikarya</taxon>
        <taxon>Ascomycota</taxon>
        <taxon>Pezizomycotina</taxon>
        <taxon>Sordariomycetes</taxon>
        <taxon>Sordariomycetidae</taxon>
        <taxon>Diaporthales</taxon>
        <taxon>Diaporthaceae</taxon>
        <taxon>Diaporthe</taxon>
        <taxon>Diaporthe eres species complex</taxon>
    </lineage>
</organism>
<evidence type="ECO:0000256" key="8">
    <source>
        <dbReference type="ARBA" id="ARBA00023268"/>
    </source>
</evidence>
<evidence type="ECO:0000256" key="5">
    <source>
        <dbReference type="ARBA" id="ARBA00022679"/>
    </source>
</evidence>
<dbReference type="InterPro" id="IPR057326">
    <property type="entry name" value="KR_dom"/>
</dbReference>
<dbReference type="SMART" id="SM00826">
    <property type="entry name" value="PKS_DH"/>
    <property type="match status" value="1"/>
</dbReference>
<name>A0ABR1P1B3_DIAER</name>
<feature type="domain" description="Carrier" evidence="11">
    <location>
        <begin position="2404"/>
        <end position="2479"/>
    </location>
</feature>
<dbReference type="CDD" id="cd19532">
    <property type="entry name" value="C_PKS-NRPS"/>
    <property type="match status" value="1"/>
</dbReference>
<dbReference type="SMART" id="SM00823">
    <property type="entry name" value="PKS_PP"/>
    <property type="match status" value="2"/>
</dbReference>
<feature type="region of interest" description="C-terminal hotdog fold" evidence="9">
    <location>
        <begin position="1051"/>
        <end position="1208"/>
    </location>
</feature>
<dbReference type="SUPFAM" id="SSF52777">
    <property type="entry name" value="CoA-dependent acyltransferases"/>
    <property type="match status" value="2"/>
</dbReference>
<dbReference type="InterPro" id="IPR001227">
    <property type="entry name" value="Ac_transferase_dom_sf"/>
</dbReference>
<dbReference type="PANTHER" id="PTHR43775">
    <property type="entry name" value="FATTY ACID SYNTHASE"/>
    <property type="match status" value="1"/>
</dbReference>
<feature type="active site" description="Proton acceptor; for dehydratase activity" evidence="9">
    <location>
        <position position="921"/>
    </location>
</feature>
<dbReference type="InterPro" id="IPR020807">
    <property type="entry name" value="PKS_DH"/>
</dbReference>
<gene>
    <name evidence="14" type="ORF">SLS63_008928</name>
</gene>
<dbReference type="Pfam" id="PF08659">
    <property type="entry name" value="KR"/>
    <property type="match status" value="1"/>
</dbReference>
<keyword evidence="15" id="KW-1185">Reference proteome</keyword>
<dbReference type="Pfam" id="PF00668">
    <property type="entry name" value="Condensation"/>
    <property type="match status" value="1"/>
</dbReference>
<dbReference type="InterPro" id="IPR020806">
    <property type="entry name" value="PKS_PP-bd"/>
</dbReference>
<dbReference type="InterPro" id="IPR050091">
    <property type="entry name" value="PKS_NRPS_Biosynth_Enz"/>
</dbReference>
<dbReference type="SUPFAM" id="SSF52151">
    <property type="entry name" value="FabD/lysophospholipase-like"/>
    <property type="match status" value="1"/>
</dbReference>
<dbReference type="EMBL" id="JAKNSF020000061">
    <property type="protein sequence ID" value="KAK7723275.1"/>
    <property type="molecule type" value="Genomic_DNA"/>
</dbReference>
<dbReference type="Gene3D" id="3.30.300.30">
    <property type="match status" value="1"/>
</dbReference>
<evidence type="ECO:0000259" key="12">
    <source>
        <dbReference type="PROSITE" id="PS52004"/>
    </source>
</evidence>
<dbReference type="PROSITE" id="PS00606">
    <property type="entry name" value="KS3_1"/>
    <property type="match status" value="1"/>
</dbReference>
<keyword evidence="8" id="KW-0511">Multifunctional enzyme</keyword>
<dbReference type="Gene3D" id="3.40.366.10">
    <property type="entry name" value="Malonyl-Coenzyme A Acyl Carrier Protein, domain 2"/>
    <property type="match status" value="1"/>
</dbReference>
<dbReference type="Gene3D" id="3.30.559.30">
    <property type="entry name" value="Nonribosomal peptide synthetase, condensation domain"/>
    <property type="match status" value="1"/>
</dbReference>
<dbReference type="InterPro" id="IPR001242">
    <property type="entry name" value="Condensation_dom"/>
</dbReference>
<dbReference type="SUPFAM" id="SSF55048">
    <property type="entry name" value="Probable ACP-binding domain of malonyl-CoA ACP transacylase"/>
    <property type="match status" value="1"/>
</dbReference>
<dbReference type="InterPro" id="IPR036291">
    <property type="entry name" value="NAD(P)-bd_dom_sf"/>
</dbReference>
<dbReference type="InterPro" id="IPR013120">
    <property type="entry name" value="FAR_NAD-bd"/>
</dbReference>
<dbReference type="Gene3D" id="3.30.70.3290">
    <property type="match status" value="1"/>
</dbReference>
<dbReference type="Pfam" id="PF00698">
    <property type="entry name" value="Acyl_transf_1"/>
    <property type="match status" value="1"/>
</dbReference>
<dbReference type="Pfam" id="PF00501">
    <property type="entry name" value="AMP-binding"/>
    <property type="match status" value="1"/>
</dbReference>